<gene>
    <name evidence="2" type="ORF">DPMN_127182</name>
</gene>
<dbReference type="Proteomes" id="UP000828390">
    <property type="component" value="Unassembled WGS sequence"/>
</dbReference>
<keyword evidence="3" id="KW-1185">Reference proteome</keyword>
<feature type="compositionally biased region" description="Polar residues" evidence="1">
    <location>
        <begin position="47"/>
        <end position="60"/>
    </location>
</feature>
<reference evidence="2" key="2">
    <citation type="submission" date="2020-11" db="EMBL/GenBank/DDBJ databases">
        <authorList>
            <person name="McCartney M.A."/>
            <person name="Auch B."/>
            <person name="Kono T."/>
            <person name="Mallez S."/>
            <person name="Becker A."/>
            <person name="Gohl D.M."/>
            <person name="Silverstein K.A.T."/>
            <person name="Koren S."/>
            <person name="Bechman K.B."/>
            <person name="Herman A."/>
            <person name="Abrahante J.E."/>
            <person name="Garbe J."/>
        </authorList>
    </citation>
    <scope>NUCLEOTIDE SEQUENCE</scope>
    <source>
        <strain evidence="2">Duluth1</strain>
        <tissue evidence="2">Whole animal</tissue>
    </source>
</reference>
<reference evidence="2" key="1">
    <citation type="journal article" date="2019" name="bioRxiv">
        <title>The Genome of the Zebra Mussel, Dreissena polymorpha: A Resource for Invasive Species Research.</title>
        <authorList>
            <person name="McCartney M.A."/>
            <person name="Auch B."/>
            <person name="Kono T."/>
            <person name="Mallez S."/>
            <person name="Zhang Y."/>
            <person name="Obille A."/>
            <person name="Becker A."/>
            <person name="Abrahante J.E."/>
            <person name="Garbe J."/>
            <person name="Badalamenti J.P."/>
            <person name="Herman A."/>
            <person name="Mangelson H."/>
            <person name="Liachko I."/>
            <person name="Sullivan S."/>
            <person name="Sone E.D."/>
            <person name="Koren S."/>
            <person name="Silverstein K.A.T."/>
            <person name="Beckman K.B."/>
            <person name="Gohl D.M."/>
        </authorList>
    </citation>
    <scope>NUCLEOTIDE SEQUENCE</scope>
    <source>
        <strain evidence="2">Duluth1</strain>
        <tissue evidence="2">Whole animal</tissue>
    </source>
</reference>
<name>A0A9D4GYG9_DREPO</name>
<evidence type="ECO:0000256" key="1">
    <source>
        <dbReference type="SAM" id="MobiDB-lite"/>
    </source>
</evidence>
<proteinExistence type="predicted"/>
<protein>
    <submittedName>
        <fullName evidence="2">Uncharacterized protein</fullName>
    </submittedName>
</protein>
<organism evidence="2 3">
    <name type="scientific">Dreissena polymorpha</name>
    <name type="common">Zebra mussel</name>
    <name type="synonym">Mytilus polymorpha</name>
    <dbReference type="NCBI Taxonomy" id="45954"/>
    <lineage>
        <taxon>Eukaryota</taxon>
        <taxon>Metazoa</taxon>
        <taxon>Spiralia</taxon>
        <taxon>Lophotrochozoa</taxon>
        <taxon>Mollusca</taxon>
        <taxon>Bivalvia</taxon>
        <taxon>Autobranchia</taxon>
        <taxon>Heteroconchia</taxon>
        <taxon>Euheterodonta</taxon>
        <taxon>Imparidentia</taxon>
        <taxon>Neoheterodontei</taxon>
        <taxon>Myida</taxon>
        <taxon>Dreissenoidea</taxon>
        <taxon>Dreissenidae</taxon>
        <taxon>Dreissena</taxon>
    </lineage>
</organism>
<comment type="caution">
    <text evidence="2">The sequence shown here is derived from an EMBL/GenBank/DDBJ whole genome shotgun (WGS) entry which is preliminary data.</text>
</comment>
<sequence length="81" mass="9040">MIFHCADRAQTVLRETTYTICTSFFIRVKAQFYYDAGGAPVRDPGSTRMNRGSTRMNRGSTGDDRDEPGKNRGSTGKLLKC</sequence>
<dbReference type="EMBL" id="JAIWYP010000005">
    <property type="protein sequence ID" value="KAH3825308.1"/>
    <property type="molecule type" value="Genomic_DNA"/>
</dbReference>
<evidence type="ECO:0000313" key="3">
    <source>
        <dbReference type="Proteomes" id="UP000828390"/>
    </source>
</evidence>
<evidence type="ECO:0000313" key="2">
    <source>
        <dbReference type="EMBL" id="KAH3825308.1"/>
    </source>
</evidence>
<dbReference type="AlphaFoldDB" id="A0A9D4GYG9"/>
<feature type="region of interest" description="Disordered" evidence="1">
    <location>
        <begin position="36"/>
        <end position="81"/>
    </location>
</feature>
<accession>A0A9D4GYG9</accession>
<feature type="compositionally biased region" description="Basic and acidic residues" evidence="1">
    <location>
        <begin position="61"/>
        <end position="70"/>
    </location>
</feature>